<dbReference type="GO" id="GO:0005886">
    <property type="term" value="C:plasma membrane"/>
    <property type="evidence" value="ECO:0007669"/>
    <property type="project" value="UniProtKB-SubCell"/>
</dbReference>
<feature type="transmembrane region" description="Helical" evidence="14">
    <location>
        <begin position="38"/>
        <end position="57"/>
    </location>
</feature>
<evidence type="ECO:0000313" key="15">
    <source>
        <dbReference type="EMBL" id="KPL12784.1"/>
    </source>
</evidence>
<gene>
    <name evidence="14" type="primary">uppP</name>
    <name evidence="15" type="ORF">AMJ74_06150</name>
</gene>
<evidence type="ECO:0000256" key="12">
    <source>
        <dbReference type="ARBA" id="ARBA00032932"/>
    </source>
</evidence>
<dbReference type="GO" id="GO:0050380">
    <property type="term" value="F:undecaprenyl-diphosphatase activity"/>
    <property type="evidence" value="ECO:0007669"/>
    <property type="project" value="UniProtKB-UniRule"/>
</dbReference>
<comment type="catalytic activity">
    <reaction evidence="13 14">
        <text>di-trans,octa-cis-undecaprenyl diphosphate + H2O = di-trans,octa-cis-undecaprenyl phosphate + phosphate + H(+)</text>
        <dbReference type="Rhea" id="RHEA:28094"/>
        <dbReference type="ChEBI" id="CHEBI:15377"/>
        <dbReference type="ChEBI" id="CHEBI:15378"/>
        <dbReference type="ChEBI" id="CHEBI:43474"/>
        <dbReference type="ChEBI" id="CHEBI:58405"/>
        <dbReference type="ChEBI" id="CHEBI:60392"/>
        <dbReference type="EC" id="3.6.1.27"/>
    </reaction>
</comment>
<keyword evidence="7 14" id="KW-0378">Hydrolase</keyword>
<evidence type="ECO:0000256" key="9">
    <source>
        <dbReference type="ARBA" id="ARBA00023136"/>
    </source>
</evidence>
<evidence type="ECO:0000256" key="3">
    <source>
        <dbReference type="ARBA" id="ARBA00012374"/>
    </source>
</evidence>
<evidence type="ECO:0000256" key="14">
    <source>
        <dbReference type="HAMAP-Rule" id="MF_01006"/>
    </source>
</evidence>
<dbReference type="EC" id="3.6.1.27" evidence="3 14"/>
<dbReference type="PANTHER" id="PTHR30622:SF4">
    <property type="entry name" value="UNDECAPRENYL-DIPHOSPHATASE"/>
    <property type="match status" value="1"/>
</dbReference>
<keyword evidence="14" id="KW-0133">Cell shape</keyword>
<protein>
    <recommendedName>
        <fullName evidence="4 14">Undecaprenyl-diphosphatase</fullName>
        <ecNumber evidence="3 14">3.6.1.27</ecNumber>
    </recommendedName>
    <alternativeName>
        <fullName evidence="12 14">Bacitracin resistance protein</fullName>
    </alternativeName>
    <alternativeName>
        <fullName evidence="11 14">Undecaprenyl pyrophosphate phosphatase</fullName>
    </alternativeName>
</protein>
<evidence type="ECO:0000256" key="5">
    <source>
        <dbReference type="ARBA" id="ARBA00022475"/>
    </source>
</evidence>
<keyword evidence="6 14" id="KW-0812">Transmembrane</keyword>
<evidence type="ECO:0000256" key="1">
    <source>
        <dbReference type="ARBA" id="ARBA00004651"/>
    </source>
</evidence>
<evidence type="ECO:0000313" key="16">
    <source>
        <dbReference type="Proteomes" id="UP000050975"/>
    </source>
</evidence>
<dbReference type="GO" id="GO:0046677">
    <property type="term" value="P:response to antibiotic"/>
    <property type="evidence" value="ECO:0007669"/>
    <property type="project" value="UniProtKB-UniRule"/>
</dbReference>
<keyword evidence="14" id="KW-0573">Peptidoglycan synthesis</keyword>
<dbReference type="Proteomes" id="UP000050975">
    <property type="component" value="Unassembled WGS sequence"/>
</dbReference>
<comment type="caution">
    <text evidence="15">The sequence shown here is derived from an EMBL/GenBank/DDBJ whole genome shotgun (WGS) entry which is preliminary data.</text>
</comment>
<keyword evidence="8 14" id="KW-1133">Transmembrane helix</keyword>
<comment type="function">
    <text evidence="14">Catalyzes the dephosphorylation of undecaprenyl diphosphate (UPP). Confers resistance to bacitracin.</text>
</comment>
<evidence type="ECO:0000256" key="8">
    <source>
        <dbReference type="ARBA" id="ARBA00022989"/>
    </source>
</evidence>
<organism evidence="15 16">
    <name type="scientific">candidate division WOR_3 bacterium SM1_77</name>
    <dbReference type="NCBI Taxonomy" id="1703778"/>
    <lineage>
        <taxon>Bacteria</taxon>
        <taxon>Bacteria division WOR-3</taxon>
    </lineage>
</organism>
<evidence type="ECO:0000256" key="7">
    <source>
        <dbReference type="ARBA" id="ARBA00022801"/>
    </source>
</evidence>
<evidence type="ECO:0000256" key="11">
    <source>
        <dbReference type="ARBA" id="ARBA00032707"/>
    </source>
</evidence>
<dbReference type="Pfam" id="PF02673">
    <property type="entry name" value="BacA"/>
    <property type="match status" value="1"/>
</dbReference>
<keyword evidence="9 14" id="KW-0472">Membrane</keyword>
<comment type="subcellular location">
    <subcellularLocation>
        <location evidence="1 14">Cell membrane</location>
        <topology evidence="1 14">Multi-pass membrane protein</topology>
    </subcellularLocation>
</comment>
<evidence type="ECO:0000256" key="10">
    <source>
        <dbReference type="ARBA" id="ARBA00023251"/>
    </source>
</evidence>
<sequence length="250" mass="27262">MIKTIILGIVQGITEFLPVSSSGHLAVLERLFGISEPVSLAVFLHFGTLIATGVFFFRPISRLLKGICRGDRESLAYLMKVIIGTIPILIAGLLLESWVAHAFTNMIIVSILLGITGTIVLVTGIIQRRQKKINLLTALFIGIGQMFAILPGISRSGMTISAGLFSGIEPERVFEFSFLLSMPAVLGANIYELKNVSSMGNIPELLAGMAFSFLAGILALKILRSMVYRSFHLFGPYCLIISIIMLFVLR</sequence>
<evidence type="ECO:0000256" key="4">
    <source>
        <dbReference type="ARBA" id="ARBA00021581"/>
    </source>
</evidence>
<feature type="transmembrane region" description="Helical" evidence="14">
    <location>
        <begin position="230"/>
        <end position="249"/>
    </location>
</feature>
<comment type="miscellaneous">
    <text evidence="14">Bacitracin is thought to be involved in the inhibition of peptidoglycan synthesis by sequestering undecaprenyl diphosphate, thereby reducing the pool of lipid carrier available.</text>
</comment>
<evidence type="ECO:0000256" key="13">
    <source>
        <dbReference type="ARBA" id="ARBA00047594"/>
    </source>
</evidence>
<evidence type="ECO:0000256" key="2">
    <source>
        <dbReference type="ARBA" id="ARBA00010621"/>
    </source>
</evidence>
<dbReference type="PANTHER" id="PTHR30622">
    <property type="entry name" value="UNDECAPRENYL-DIPHOSPHATASE"/>
    <property type="match status" value="1"/>
</dbReference>
<evidence type="ECO:0000256" key="6">
    <source>
        <dbReference type="ARBA" id="ARBA00022692"/>
    </source>
</evidence>
<feature type="transmembrane region" description="Helical" evidence="14">
    <location>
        <begin position="133"/>
        <end position="153"/>
    </location>
</feature>
<dbReference type="PATRIC" id="fig|1703778.3.peg.1048"/>
<dbReference type="EMBL" id="LJVE01000135">
    <property type="protein sequence ID" value="KPL12784.1"/>
    <property type="molecule type" value="Genomic_DNA"/>
</dbReference>
<name>A0A0S8JT83_UNCW3</name>
<feature type="transmembrane region" description="Helical" evidence="14">
    <location>
        <begin position="77"/>
        <end position="95"/>
    </location>
</feature>
<comment type="similarity">
    <text evidence="2 14">Belongs to the UppP family.</text>
</comment>
<reference evidence="15 16" key="1">
    <citation type="journal article" date="2015" name="Microbiome">
        <title>Genomic resolution of linkages in carbon, nitrogen, and sulfur cycling among widespread estuary sediment bacteria.</title>
        <authorList>
            <person name="Baker B.J."/>
            <person name="Lazar C.S."/>
            <person name="Teske A.P."/>
            <person name="Dick G.J."/>
        </authorList>
    </citation>
    <scope>NUCLEOTIDE SEQUENCE [LARGE SCALE GENOMIC DNA]</scope>
    <source>
        <strain evidence="15">SM1_77</strain>
    </source>
</reference>
<keyword evidence="14" id="KW-0961">Cell wall biogenesis/degradation</keyword>
<dbReference type="HAMAP" id="MF_01006">
    <property type="entry name" value="Undec_diphosphatase"/>
    <property type="match status" value="1"/>
</dbReference>
<feature type="transmembrane region" description="Helical" evidence="14">
    <location>
        <begin position="107"/>
        <end position="126"/>
    </location>
</feature>
<dbReference type="GO" id="GO:0071555">
    <property type="term" value="P:cell wall organization"/>
    <property type="evidence" value="ECO:0007669"/>
    <property type="project" value="UniProtKB-KW"/>
</dbReference>
<proteinExistence type="inferred from homology"/>
<dbReference type="InterPro" id="IPR003824">
    <property type="entry name" value="UppP"/>
</dbReference>
<feature type="transmembrane region" description="Helical" evidence="14">
    <location>
        <begin position="205"/>
        <end position="224"/>
    </location>
</feature>
<dbReference type="GO" id="GO:0008360">
    <property type="term" value="P:regulation of cell shape"/>
    <property type="evidence" value="ECO:0007669"/>
    <property type="project" value="UniProtKB-KW"/>
</dbReference>
<keyword evidence="10 14" id="KW-0046">Antibiotic resistance</keyword>
<accession>A0A0S8JT83</accession>
<keyword evidence="5 14" id="KW-1003">Cell membrane</keyword>
<dbReference type="AlphaFoldDB" id="A0A0S8JT83"/>
<dbReference type="GO" id="GO:0009252">
    <property type="term" value="P:peptidoglycan biosynthetic process"/>
    <property type="evidence" value="ECO:0007669"/>
    <property type="project" value="UniProtKB-KW"/>
</dbReference>